<evidence type="ECO:0000313" key="2">
    <source>
        <dbReference type="EMBL" id="VXA54283.1"/>
    </source>
</evidence>
<dbReference type="SMART" id="SM00530">
    <property type="entry name" value="HTH_XRE"/>
    <property type="match status" value="1"/>
</dbReference>
<name>A0A653K1N7_9GAMM</name>
<dbReference type="PROSITE" id="PS50943">
    <property type="entry name" value="HTH_CROC1"/>
    <property type="match status" value="1"/>
</dbReference>
<feature type="domain" description="HTH cro/C1-type" evidence="1">
    <location>
        <begin position="7"/>
        <end position="61"/>
    </location>
</feature>
<dbReference type="CDD" id="cd00093">
    <property type="entry name" value="HTH_XRE"/>
    <property type="match status" value="1"/>
</dbReference>
<dbReference type="InterPro" id="IPR001387">
    <property type="entry name" value="Cro/C1-type_HTH"/>
</dbReference>
<dbReference type="AlphaFoldDB" id="A0A653K1N7"/>
<organism evidence="2 3">
    <name type="scientific">Acinetobacter proteolyticus</name>
    <dbReference type="NCBI Taxonomy" id="1776741"/>
    <lineage>
        <taxon>Bacteria</taxon>
        <taxon>Pseudomonadati</taxon>
        <taxon>Pseudomonadota</taxon>
        <taxon>Gammaproteobacteria</taxon>
        <taxon>Moraxellales</taxon>
        <taxon>Moraxellaceae</taxon>
        <taxon>Acinetobacter</taxon>
    </lineage>
</organism>
<gene>
    <name evidence="2" type="ORF">ACI8B_140038</name>
</gene>
<proteinExistence type="predicted"/>
<dbReference type="RefSeq" id="WP_159724671.1">
    <property type="nucleotide sequence ID" value="NZ_LR732744.1"/>
</dbReference>
<dbReference type="GO" id="GO:0003677">
    <property type="term" value="F:DNA binding"/>
    <property type="evidence" value="ECO:0007669"/>
    <property type="project" value="InterPro"/>
</dbReference>
<evidence type="ECO:0000259" key="1">
    <source>
        <dbReference type="PROSITE" id="PS50943"/>
    </source>
</evidence>
<dbReference type="EMBL" id="CABWKZ010000006">
    <property type="protein sequence ID" value="VXA54283.1"/>
    <property type="molecule type" value="Genomic_DNA"/>
</dbReference>
<dbReference type="SUPFAM" id="SSF47413">
    <property type="entry name" value="lambda repressor-like DNA-binding domains"/>
    <property type="match status" value="1"/>
</dbReference>
<dbReference type="InterPro" id="IPR010982">
    <property type="entry name" value="Lambda_DNA-bd_dom_sf"/>
</dbReference>
<reference evidence="2 3" key="1">
    <citation type="submission" date="2019-10" db="EMBL/GenBank/DDBJ databases">
        <authorList>
            <person name="Karimi E."/>
        </authorList>
    </citation>
    <scope>NUCLEOTIDE SEQUENCE [LARGE SCALE GENOMIC DNA]</scope>
    <source>
        <strain evidence="2">Acinetobacter sp. 8BE</strain>
    </source>
</reference>
<dbReference type="Gene3D" id="1.10.260.40">
    <property type="entry name" value="lambda repressor-like DNA-binding domains"/>
    <property type="match status" value="1"/>
</dbReference>
<sequence>MSVGRNIKNICARLGINGRELAQLSKIPPTTIYSILSDKADPTASTLKKIIITLGVSADMVLFDDDEQTKNTDVKTLAREIERFEGAEREQAKEMMKALIIHHKSKELMRNN</sequence>
<evidence type="ECO:0000313" key="3">
    <source>
        <dbReference type="Proteomes" id="UP000430404"/>
    </source>
</evidence>
<accession>A0A653K1N7</accession>
<dbReference type="Proteomes" id="UP000430404">
    <property type="component" value="Unassembled WGS sequence"/>
</dbReference>
<dbReference type="Pfam" id="PF01381">
    <property type="entry name" value="HTH_3"/>
    <property type="match status" value="1"/>
</dbReference>
<protein>
    <recommendedName>
        <fullName evidence="1">HTH cro/C1-type domain-containing protein</fullName>
    </recommendedName>
</protein>